<evidence type="ECO:0000256" key="9">
    <source>
        <dbReference type="SAM" id="Phobius"/>
    </source>
</evidence>
<proteinExistence type="inferred from homology"/>
<evidence type="ECO:0000256" key="5">
    <source>
        <dbReference type="ARBA" id="ARBA00022679"/>
    </source>
</evidence>
<protein>
    <submittedName>
        <fullName evidence="12">MGT4B acetylglucosaminyltransferase</fullName>
    </submittedName>
</protein>
<dbReference type="PROSITE" id="PS00804">
    <property type="entry name" value="CALRETICULIN_2"/>
    <property type="match status" value="1"/>
</dbReference>
<evidence type="ECO:0000313" key="12">
    <source>
        <dbReference type="EMBL" id="MBN3279669.1"/>
    </source>
</evidence>
<feature type="compositionally biased region" description="Basic and acidic residues" evidence="8">
    <location>
        <begin position="907"/>
        <end position="944"/>
    </location>
</feature>
<comment type="caution">
    <text evidence="12">The sequence shown here is derived from an EMBL/GenBank/DDBJ whole genome shotgun (WGS) entry which is preliminary data.</text>
</comment>
<dbReference type="Gene3D" id="2.10.250.10">
    <property type="entry name" value="Calreticulin/calnexin, P domain"/>
    <property type="match status" value="1"/>
</dbReference>
<evidence type="ECO:0000313" key="13">
    <source>
        <dbReference type="Proteomes" id="UP001166093"/>
    </source>
</evidence>
<accession>A0ABS2XZ75</accession>
<feature type="compositionally biased region" description="Acidic residues" evidence="8">
    <location>
        <begin position="949"/>
        <end position="958"/>
    </location>
</feature>
<dbReference type="Pfam" id="PF23524">
    <property type="entry name" value="MGAT4A_C"/>
    <property type="match status" value="1"/>
</dbReference>
<feature type="compositionally biased region" description="Acidic residues" evidence="8">
    <location>
        <begin position="1170"/>
        <end position="1184"/>
    </location>
</feature>
<dbReference type="PANTHER" id="PTHR12062:SF1">
    <property type="entry name" value="ALPHA-1,3-MANNOSYL-GLYCOPROTEIN 4-BETA-N-ACETYLGLUCOSAMINYLTRANSFERASE B"/>
    <property type="match status" value="1"/>
</dbReference>
<sequence length="1239" mass="141414">MRLGKSRHNFNVSTVNPNKTCEYRHATILYLLFELVSRVDRSKEGVLEEVYSVPFKWYKSRDLSQLTPPPAAIVVSKDDDDDDYIFKHETNPEHSSTFALVCKPRPGSQWITNPKLTGDVVDIYQREFLALRDRLHAAEQENLKRSKELNLVLDEIKRAIAEKQALRDINHTWSSLSDETKLKLWNVTNKNVLQLPTIFHHLPHLLAKENSLQPAVHVGQGRTGVSIVMGIPSVKREVHSYLTDTLNSLMSELTVAEKEDCVIVVFIAETDQQYANSVADNLKHLFPVEIQSGLLEVISPSVNFYPDFSRLKESFGDPKERVRWRTKQNLDYCFLMMYAQSKGTYYVQLEDDIVARPNYFTTMKNFALQQPSEEWMILEFSQLGFIGKMFKSLDLSLIVEFMLMFYKDKPIDWLLDHILWVKVCNPEKDAKHCDRQKANLRIRFKPSLFQHVGTHSSLAGKIQKLKDKDFGKQTLHKGHANPAAEVTTSLKTYQHFTLEKAYLGEDFFWAFTPVAGDFIRIRFFQPVRIEKYFFRSGNIEHPGDKLFNTTVEVLPFDNIQSDKETLKEGREKAPKYQRTEDGFIRIGTFLNGIAEGEVDATFGPLEAIRLSVLTDSPVWVTLSENMELKWMLCVLLLGLSWSATLAQEEGDDVDIDVEDKMGDVDEAAVESEHTTPSSPPPPKVTYKPPVPTGDVYFAESFDKGTLDGWVVSKAKKEDIDEEIAKYDGQWAVEEMKSSRLPGDKGLVLKSRAKHHAISGKLKRPFVFDTKPLIVQYEVNFQNGIDCGGAYVKLLSKTPDLDLDQFVDKTSYTIMFGPDKCGEDYKLHFIFRHKNPKTGEYEEKHAKKSEADLRTYYSDKKTHLYTLVLNPDNSFEILVDQTVINSGSLLSDMSPAVNPLPEIEDPDDQKPEDWDERPKIQDPDAVKPEDWDEDAPAKIPDESAVKPEGWLDDESEYVSDPDALKPEDWDEEMDGEWEAPQIANPKCEAAPGCGAWVRPMIDNPDYKGKWKAPMMDNPNYQGVWKPRKIPNPDFFEDLHPFRMTPFSAVGLELWSMTSDIFFDNFIVCSDRAVAEQWANDGWGLKQAAEGATESGLVGQMMTAAEERPWLWVVYVLTGALPIVLLVVFCCSGKKTPSDAKYKKTDAPQPDVKDDAEEEEEEEEKEKKTEGEVEEEEEEEEEEEPAAEEKQKSDGEDSPANKSQDEGEEEDGDDDVANKTDEIKDDDVLRRSPRNRKQRKD</sequence>
<keyword evidence="4" id="KW-0328">Glycosyltransferase</keyword>
<feature type="non-terminal residue" evidence="12">
    <location>
        <position position="1239"/>
    </location>
</feature>
<evidence type="ECO:0000256" key="4">
    <source>
        <dbReference type="ARBA" id="ARBA00022676"/>
    </source>
</evidence>
<keyword evidence="13" id="KW-1185">Reference proteome</keyword>
<feature type="transmembrane region" description="Helical" evidence="9">
    <location>
        <begin position="1108"/>
        <end position="1129"/>
    </location>
</feature>
<comment type="pathway">
    <text evidence="2">Protein modification; protein glycosylation.</text>
</comment>
<keyword evidence="9" id="KW-0812">Transmembrane</keyword>
<feature type="compositionally biased region" description="Basic residues" evidence="8">
    <location>
        <begin position="1229"/>
        <end position="1239"/>
    </location>
</feature>
<comment type="subcellular location">
    <subcellularLocation>
        <location evidence="1">Endoplasmic reticulum</location>
    </subcellularLocation>
</comment>
<dbReference type="PROSITE" id="PS00805">
    <property type="entry name" value="CALRETICULIN_REPEAT"/>
    <property type="match status" value="2"/>
</dbReference>
<keyword evidence="9" id="KW-0472">Membrane</keyword>
<feature type="region of interest" description="Disordered" evidence="8">
    <location>
        <begin position="888"/>
        <end position="963"/>
    </location>
</feature>
<keyword evidence="9" id="KW-1133">Transmembrane helix</keyword>
<keyword evidence="5" id="KW-0808">Transferase</keyword>
<evidence type="ECO:0000256" key="7">
    <source>
        <dbReference type="ARBA" id="ARBA00023186"/>
    </source>
</evidence>
<organism evidence="12 13">
    <name type="scientific">Polyodon spathula</name>
    <name type="common">North American paddlefish</name>
    <name type="synonym">Squalus spathula</name>
    <dbReference type="NCBI Taxonomy" id="7913"/>
    <lineage>
        <taxon>Eukaryota</taxon>
        <taxon>Metazoa</taxon>
        <taxon>Chordata</taxon>
        <taxon>Craniata</taxon>
        <taxon>Vertebrata</taxon>
        <taxon>Euteleostomi</taxon>
        <taxon>Actinopterygii</taxon>
        <taxon>Chondrostei</taxon>
        <taxon>Acipenseriformes</taxon>
        <taxon>Polyodontidae</taxon>
        <taxon>Polyodon</taxon>
    </lineage>
</organism>
<feature type="region of interest" description="Disordered" evidence="8">
    <location>
        <begin position="667"/>
        <end position="688"/>
    </location>
</feature>
<comment type="similarity">
    <text evidence="3">Belongs to the calreticulin family.</text>
</comment>
<dbReference type="InterPro" id="IPR056576">
    <property type="entry name" value="MGAT4_A/B/C_C"/>
</dbReference>
<dbReference type="Pfam" id="PF00262">
    <property type="entry name" value="Calreticulin"/>
    <property type="match status" value="1"/>
</dbReference>
<feature type="compositionally biased region" description="Pro residues" evidence="8">
    <location>
        <begin position="677"/>
        <end position="688"/>
    </location>
</feature>
<dbReference type="Gene3D" id="2.60.120.200">
    <property type="match status" value="1"/>
</dbReference>
<evidence type="ECO:0000259" key="11">
    <source>
        <dbReference type="Pfam" id="PF23524"/>
    </source>
</evidence>
<dbReference type="PROSITE" id="PS00803">
    <property type="entry name" value="CALRETICULIN_1"/>
    <property type="match status" value="1"/>
</dbReference>
<feature type="compositionally biased region" description="Basic and acidic residues" evidence="8">
    <location>
        <begin position="1214"/>
        <end position="1228"/>
    </location>
</feature>
<dbReference type="PRINTS" id="PR00626">
    <property type="entry name" value="CALRETICULIN"/>
</dbReference>
<evidence type="ECO:0000256" key="1">
    <source>
        <dbReference type="ARBA" id="ARBA00004240"/>
    </source>
</evidence>
<feature type="compositionally biased region" description="Acidic residues" evidence="8">
    <location>
        <begin position="1152"/>
        <end position="1162"/>
    </location>
</feature>
<dbReference type="PANTHER" id="PTHR12062">
    <property type="entry name" value="N-ACETYLGLUCOSAMINYLTRANSFERASE VI"/>
    <property type="match status" value="1"/>
</dbReference>
<dbReference type="InterPro" id="IPR057279">
    <property type="entry name" value="MGAT4"/>
</dbReference>
<dbReference type="InterPro" id="IPR018124">
    <property type="entry name" value="Calret/calnex_CS"/>
</dbReference>
<dbReference type="Pfam" id="PF04666">
    <property type="entry name" value="MGAT4_cons"/>
    <property type="match status" value="1"/>
</dbReference>
<evidence type="ECO:0000256" key="3">
    <source>
        <dbReference type="ARBA" id="ARBA00010983"/>
    </source>
</evidence>
<dbReference type="InterPro" id="IPR001580">
    <property type="entry name" value="Calret/calnex"/>
</dbReference>
<dbReference type="InterPro" id="IPR013320">
    <property type="entry name" value="ConA-like_dom_sf"/>
</dbReference>
<evidence type="ECO:0000256" key="8">
    <source>
        <dbReference type="SAM" id="MobiDB-lite"/>
    </source>
</evidence>
<dbReference type="InterPro" id="IPR009033">
    <property type="entry name" value="Calreticulin/calnexin_P_dom_sf"/>
</dbReference>
<feature type="region of interest" description="Disordered" evidence="8">
    <location>
        <begin position="1134"/>
        <end position="1239"/>
    </location>
</feature>
<dbReference type="SUPFAM" id="SSF63887">
    <property type="entry name" value="P-domain of calnexin/calreticulin"/>
    <property type="match status" value="1"/>
</dbReference>
<feature type="non-terminal residue" evidence="12">
    <location>
        <position position="1"/>
    </location>
</feature>
<keyword evidence="6" id="KW-0256">Endoplasmic reticulum</keyword>
<feature type="compositionally biased region" description="Acidic residues" evidence="8">
    <location>
        <begin position="1204"/>
        <end position="1213"/>
    </location>
</feature>
<dbReference type="SUPFAM" id="SSF49899">
    <property type="entry name" value="Concanavalin A-like lectins/glucanases"/>
    <property type="match status" value="2"/>
</dbReference>
<dbReference type="EMBL" id="JAAWVQ010091603">
    <property type="protein sequence ID" value="MBN3279669.1"/>
    <property type="molecule type" value="Genomic_DNA"/>
</dbReference>
<evidence type="ECO:0000259" key="10">
    <source>
        <dbReference type="Pfam" id="PF04666"/>
    </source>
</evidence>
<feature type="compositionally biased region" description="Basic and acidic residues" evidence="8">
    <location>
        <begin position="1134"/>
        <end position="1144"/>
    </location>
</feature>
<reference evidence="12" key="1">
    <citation type="journal article" date="2021" name="Cell">
        <title>Tracing the genetic footprints of vertebrate landing in non-teleost ray-finned fishes.</title>
        <authorList>
            <person name="Bi X."/>
            <person name="Wang K."/>
            <person name="Yang L."/>
            <person name="Pan H."/>
            <person name="Jiang H."/>
            <person name="Wei Q."/>
            <person name="Fang M."/>
            <person name="Yu H."/>
            <person name="Zhu C."/>
            <person name="Cai Y."/>
            <person name="He Y."/>
            <person name="Gan X."/>
            <person name="Zeng H."/>
            <person name="Yu D."/>
            <person name="Zhu Y."/>
            <person name="Jiang H."/>
            <person name="Qiu Q."/>
            <person name="Yang H."/>
            <person name="Zhang Y.E."/>
            <person name="Wang W."/>
            <person name="Zhu M."/>
            <person name="He S."/>
            <person name="Zhang G."/>
        </authorList>
    </citation>
    <scope>NUCLEOTIDE SEQUENCE</scope>
    <source>
        <strain evidence="12">Pddl_001</strain>
    </source>
</reference>
<feature type="domain" description="MGAT4 conserved region" evidence="10">
    <location>
        <begin position="194"/>
        <end position="470"/>
    </location>
</feature>
<dbReference type="Proteomes" id="UP001166093">
    <property type="component" value="Unassembled WGS sequence"/>
</dbReference>
<feature type="domain" description="MGAT4 A/B/C C-terminal" evidence="11">
    <location>
        <begin position="484"/>
        <end position="624"/>
    </location>
</feature>
<name>A0ABS2XZ75_POLSP</name>
<evidence type="ECO:0000256" key="6">
    <source>
        <dbReference type="ARBA" id="ARBA00022824"/>
    </source>
</evidence>
<gene>
    <name evidence="12" type="primary">Mgat4b_0</name>
    <name evidence="12" type="ORF">GTO93_0012000</name>
</gene>
<evidence type="ECO:0000256" key="2">
    <source>
        <dbReference type="ARBA" id="ARBA00004922"/>
    </source>
</evidence>
<dbReference type="InterPro" id="IPR006759">
    <property type="entry name" value="Glyco_transf_54"/>
</dbReference>
<keyword evidence="7" id="KW-0143">Chaperone</keyword>